<sequence length="203" mass="22925">MSEFQLVIPKQLISQILKIAHDSPLGGHSGIQNTLDSVRERYYFARMGKIISEYVQSCHECQSRKVSNLKTKAKIVAYPTPSEPFQVWQMDIFGPLVSSNNANTYVFTAVDAFSNFLFAVPLRNNDAISVSQAIFNFFCNFGVCSTVISDQGSEFIANVQWKCCKMLNVEQEFTPSMMHHCLGRCERNTSYLSGAFNAICFRQ</sequence>
<evidence type="ECO:0000313" key="3">
    <source>
        <dbReference type="Proteomes" id="UP000596742"/>
    </source>
</evidence>
<evidence type="ECO:0000313" key="2">
    <source>
        <dbReference type="EMBL" id="VDI43566.1"/>
    </source>
</evidence>
<dbReference type="GO" id="GO:0015074">
    <property type="term" value="P:DNA integration"/>
    <property type="evidence" value="ECO:0007669"/>
    <property type="project" value="InterPro"/>
</dbReference>
<feature type="domain" description="Integrase catalytic" evidence="1">
    <location>
        <begin position="80"/>
        <end position="203"/>
    </location>
</feature>
<reference evidence="2" key="1">
    <citation type="submission" date="2018-11" db="EMBL/GenBank/DDBJ databases">
        <authorList>
            <person name="Alioto T."/>
            <person name="Alioto T."/>
        </authorList>
    </citation>
    <scope>NUCLEOTIDE SEQUENCE</scope>
</reference>
<name>A0A8B6F3D8_MYTGA</name>
<dbReference type="PROSITE" id="PS50994">
    <property type="entry name" value="INTEGRASE"/>
    <property type="match status" value="1"/>
</dbReference>
<dbReference type="InterPro" id="IPR036397">
    <property type="entry name" value="RNaseH_sf"/>
</dbReference>
<dbReference type="Proteomes" id="UP000596742">
    <property type="component" value="Unassembled WGS sequence"/>
</dbReference>
<dbReference type="Gene3D" id="1.10.340.70">
    <property type="match status" value="1"/>
</dbReference>
<dbReference type="InterPro" id="IPR001584">
    <property type="entry name" value="Integrase_cat-core"/>
</dbReference>
<dbReference type="AlphaFoldDB" id="A0A8B6F3D8"/>
<dbReference type="InterPro" id="IPR050951">
    <property type="entry name" value="Retrovirus_Pol_polyprotein"/>
</dbReference>
<evidence type="ECO:0000259" key="1">
    <source>
        <dbReference type="PROSITE" id="PS50994"/>
    </source>
</evidence>
<dbReference type="InterPro" id="IPR012337">
    <property type="entry name" value="RNaseH-like_sf"/>
</dbReference>
<comment type="caution">
    <text evidence="2">The sequence shown here is derived from an EMBL/GenBank/DDBJ whole genome shotgun (WGS) entry which is preliminary data.</text>
</comment>
<dbReference type="Pfam" id="PF00665">
    <property type="entry name" value="rve"/>
    <property type="match status" value="1"/>
</dbReference>
<protein>
    <recommendedName>
        <fullName evidence="1">Integrase catalytic domain-containing protein</fullName>
    </recommendedName>
</protein>
<accession>A0A8B6F3D8</accession>
<dbReference type="SUPFAM" id="SSF53098">
    <property type="entry name" value="Ribonuclease H-like"/>
    <property type="match status" value="1"/>
</dbReference>
<dbReference type="OrthoDB" id="4369127at2759"/>
<keyword evidence="3" id="KW-1185">Reference proteome</keyword>
<dbReference type="EMBL" id="UYJE01006158">
    <property type="protein sequence ID" value="VDI43566.1"/>
    <property type="molecule type" value="Genomic_DNA"/>
</dbReference>
<gene>
    <name evidence="2" type="ORF">MGAL_10B094287</name>
</gene>
<dbReference type="PANTHER" id="PTHR37984:SF5">
    <property type="entry name" value="PROTEIN NYNRIN-LIKE"/>
    <property type="match status" value="1"/>
</dbReference>
<dbReference type="InterPro" id="IPR041588">
    <property type="entry name" value="Integrase_H2C2"/>
</dbReference>
<organism evidence="2 3">
    <name type="scientific">Mytilus galloprovincialis</name>
    <name type="common">Mediterranean mussel</name>
    <dbReference type="NCBI Taxonomy" id="29158"/>
    <lineage>
        <taxon>Eukaryota</taxon>
        <taxon>Metazoa</taxon>
        <taxon>Spiralia</taxon>
        <taxon>Lophotrochozoa</taxon>
        <taxon>Mollusca</taxon>
        <taxon>Bivalvia</taxon>
        <taxon>Autobranchia</taxon>
        <taxon>Pteriomorphia</taxon>
        <taxon>Mytilida</taxon>
        <taxon>Mytiloidea</taxon>
        <taxon>Mytilidae</taxon>
        <taxon>Mytilinae</taxon>
        <taxon>Mytilus</taxon>
    </lineage>
</organism>
<proteinExistence type="predicted"/>
<dbReference type="Gene3D" id="3.30.420.10">
    <property type="entry name" value="Ribonuclease H-like superfamily/Ribonuclease H"/>
    <property type="match status" value="1"/>
</dbReference>
<dbReference type="GO" id="GO:0003676">
    <property type="term" value="F:nucleic acid binding"/>
    <property type="evidence" value="ECO:0007669"/>
    <property type="project" value="InterPro"/>
</dbReference>
<dbReference type="FunFam" id="1.10.340.70:FF:000001">
    <property type="entry name" value="Retrovirus-related Pol polyprotein from transposon gypsy-like Protein"/>
    <property type="match status" value="1"/>
</dbReference>
<dbReference type="Pfam" id="PF17921">
    <property type="entry name" value="Integrase_H2C2"/>
    <property type="match status" value="1"/>
</dbReference>
<dbReference type="PANTHER" id="PTHR37984">
    <property type="entry name" value="PROTEIN CBG26694"/>
    <property type="match status" value="1"/>
</dbReference>